<dbReference type="EMBL" id="AP015038">
    <property type="protein sequence ID" value="BAT87755.1"/>
    <property type="molecule type" value="Genomic_DNA"/>
</dbReference>
<evidence type="ECO:0000313" key="2">
    <source>
        <dbReference type="Proteomes" id="UP000291084"/>
    </source>
</evidence>
<reference evidence="1 2" key="1">
    <citation type="journal article" date="2015" name="Sci. Rep.">
        <title>The power of single molecule real-time sequencing technology in the de novo assembly of a eukaryotic genome.</title>
        <authorList>
            <person name="Sakai H."/>
            <person name="Naito K."/>
            <person name="Ogiso-Tanaka E."/>
            <person name="Takahashi Y."/>
            <person name="Iseki K."/>
            <person name="Muto C."/>
            <person name="Satou K."/>
            <person name="Teruya K."/>
            <person name="Shiroma A."/>
            <person name="Shimoji M."/>
            <person name="Hirano T."/>
            <person name="Itoh T."/>
            <person name="Kaga A."/>
            <person name="Tomooka N."/>
        </authorList>
    </citation>
    <scope>NUCLEOTIDE SEQUENCE [LARGE SCALE GENOMIC DNA]</scope>
    <source>
        <strain evidence="2">cv. Shumari</strain>
    </source>
</reference>
<organism evidence="1 2">
    <name type="scientific">Vigna angularis var. angularis</name>
    <dbReference type="NCBI Taxonomy" id="157739"/>
    <lineage>
        <taxon>Eukaryota</taxon>
        <taxon>Viridiplantae</taxon>
        <taxon>Streptophyta</taxon>
        <taxon>Embryophyta</taxon>
        <taxon>Tracheophyta</taxon>
        <taxon>Spermatophyta</taxon>
        <taxon>Magnoliopsida</taxon>
        <taxon>eudicotyledons</taxon>
        <taxon>Gunneridae</taxon>
        <taxon>Pentapetalae</taxon>
        <taxon>rosids</taxon>
        <taxon>fabids</taxon>
        <taxon>Fabales</taxon>
        <taxon>Fabaceae</taxon>
        <taxon>Papilionoideae</taxon>
        <taxon>50 kb inversion clade</taxon>
        <taxon>NPAAA clade</taxon>
        <taxon>indigoferoid/millettioid clade</taxon>
        <taxon>Phaseoleae</taxon>
        <taxon>Vigna</taxon>
    </lineage>
</organism>
<protein>
    <submittedName>
        <fullName evidence="1">Uncharacterized protein</fullName>
    </submittedName>
</protein>
<dbReference type="OrthoDB" id="1411828at2759"/>
<proteinExistence type="predicted"/>
<keyword evidence="2" id="KW-1185">Reference proteome</keyword>
<gene>
    <name evidence="1" type="primary">Vigan.05G115300</name>
    <name evidence="1" type="ORF">VIGAN_05115300</name>
</gene>
<sequence length="125" mass="13977">MHSSFLFFPPYKPLHFFHSLQPYHNKKFLLSFTLTFFFCPSLSLSFHPLQIVLRGKRVSKMEPKDGFVVEGPYKGFLIMHVTNSKVAMVNPPRIGRCDQKEAISGSEIGADNSPELVAAAAGASF</sequence>
<dbReference type="AlphaFoldDB" id="A0A0S3S4L3"/>
<evidence type="ECO:0000313" key="1">
    <source>
        <dbReference type="EMBL" id="BAT87755.1"/>
    </source>
</evidence>
<accession>A0A0S3S4L3</accession>
<name>A0A0S3S4L3_PHAAN</name>
<dbReference type="Proteomes" id="UP000291084">
    <property type="component" value="Chromosome 5"/>
</dbReference>